<keyword evidence="3 6" id="KW-1133">Transmembrane helix</keyword>
<comment type="similarity">
    <text evidence="5">Belongs to the SAT4 family.</text>
</comment>
<dbReference type="InterPro" id="IPR052337">
    <property type="entry name" value="SAT4-like"/>
</dbReference>
<evidence type="ECO:0000256" key="1">
    <source>
        <dbReference type="ARBA" id="ARBA00004141"/>
    </source>
</evidence>
<dbReference type="RefSeq" id="XP_056556246.1">
    <property type="nucleotide sequence ID" value="XM_056697721.1"/>
</dbReference>
<dbReference type="Pfam" id="PF20684">
    <property type="entry name" value="Fung_rhodopsin"/>
    <property type="match status" value="1"/>
</dbReference>
<evidence type="ECO:0000259" key="7">
    <source>
        <dbReference type="Pfam" id="PF20684"/>
    </source>
</evidence>
<feature type="transmembrane region" description="Helical" evidence="6">
    <location>
        <begin position="79"/>
        <end position="102"/>
    </location>
</feature>
<name>A0A9W9SJD1_9EURO</name>
<gene>
    <name evidence="8" type="ORF">N7496_004792</name>
</gene>
<dbReference type="PANTHER" id="PTHR33048">
    <property type="entry name" value="PTH11-LIKE INTEGRAL MEMBRANE PROTEIN (AFU_ORTHOLOGUE AFUA_5G11245)"/>
    <property type="match status" value="1"/>
</dbReference>
<proteinExistence type="inferred from homology"/>
<feature type="transmembrane region" description="Helical" evidence="6">
    <location>
        <begin position="195"/>
        <end position="216"/>
    </location>
</feature>
<comment type="caution">
    <text evidence="8">The sequence shown here is derived from an EMBL/GenBank/DDBJ whole genome shotgun (WGS) entry which is preliminary data.</text>
</comment>
<evidence type="ECO:0000256" key="5">
    <source>
        <dbReference type="ARBA" id="ARBA00038359"/>
    </source>
</evidence>
<keyword evidence="9" id="KW-1185">Reference proteome</keyword>
<evidence type="ECO:0000313" key="8">
    <source>
        <dbReference type="EMBL" id="KAJ5377383.1"/>
    </source>
</evidence>
<feature type="transmembrane region" description="Helical" evidence="6">
    <location>
        <begin position="114"/>
        <end position="141"/>
    </location>
</feature>
<keyword evidence="2 6" id="KW-0812">Transmembrane</keyword>
<evidence type="ECO:0000256" key="6">
    <source>
        <dbReference type="SAM" id="Phobius"/>
    </source>
</evidence>
<organism evidence="8 9">
    <name type="scientific">Penicillium cataractarum</name>
    <dbReference type="NCBI Taxonomy" id="2100454"/>
    <lineage>
        <taxon>Eukaryota</taxon>
        <taxon>Fungi</taxon>
        <taxon>Dikarya</taxon>
        <taxon>Ascomycota</taxon>
        <taxon>Pezizomycotina</taxon>
        <taxon>Eurotiomycetes</taxon>
        <taxon>Eurotiomycetidae</taxon>
        <taxon>Eurotiales</taxon>
        <taxon>Aspergillaceae</taxon>
        <taxon>Penicillium</taxon>
    </lineage>
</organism>
<dbReference type="OrthoDB" id="10017208at2759"/>
<feature type="transmembrane region" description="Helical" evidence="6">
    <location>
        <begin position="6"/>
        <end position="24"/>
    </location>
</feature>
<feature type="transmembrane region" description="Helical" evidence="6">
    <location>
        <begin position="161"/>
        <end position="183"/>
    </location>
</feature>
<dbReference type="GO" id="GO:0016020">
    <property type="term" value="C:membrane"/>
    <property type="evidence" value="ECO:0007669"/>
    <property type="project" value="UniProtKB-SubCell"/>
</dbReference>
<comment type="subcellular location">
    <subcellularLocation>
        <location evidence="1">Membrane</location>
        <topology evidence="1">Multi-pass membrane protein</topology>
    </subcellularLocation>
</comment>
<protein>
    <recommendedName>
        <fullName evidence="7">Rhodopsin domain-containing protein</fullName>
    </recommendedName>
</protein>
<feature type="transmembrane region" description="Helical" evidence="6">
    <location>
        <begin position="36"/>
        <end position="59"/>
    </location>
</feature>
<evidence type="ECO:0000256" key="3">
    <source>
        <dbReference type="ARBA" id="ARBA00022989"/>
    </source>
</evidence>
<sequence>MRVLAITTTFTVFAAVFVAIRLWTRFRIVKSPGYDDLLIFFALICSILFYAFILVERHYGLGIRKKYLSDDTIQSQMHYLWLSIPFYNLSLILAKLSILVLFTRIFRSRKFLFCTYATMAFLIIAGLWMVLSGFLFCIPVHDFWNMNYKTHTGHCLPEGPVWYANAAMQILTDVVILILPMPLLSKLHLPRRQKVGTMLVFGVGVFVIATSSARLFELSEMVNSHDFTKTNSQAAVWSSLEANVSIICACLAPLHPLLSRIFSFCFRPQPLHSSPATKTHSTITHLTSSRKHSIYDQTNPDGSIYYNDFFYSGPGAYTASISKTNTHEDETHRECEDEDGIRVVRELRMVSDALVPGGPGFGLGFESTKDGAFEMEMGMGLRRGLRLLGMGMRSGIRVLSGIWGIGSFRIIRRG</sequence>
<evidence type="ECO:0000256" key="2">
    <source>
        <dbReference type="ARBA" id="ARBA00022692"/>
    </source>
</evidence>
<feature type="domain" description="Rhodopsin" evidence="7">
    <location>
        <begin position="20"/>
        <end position="260"/>
    </location>
</feature>
<keyword evidence="4 6" id="KW-0472">Membrane</keyword>
<evidence type="ECO:0000313" key="9">
    <source>
        <dbReference type="Proteomes" id="UP001147782"/>
    </source>
</evidence>
<dbReference type="PANTHER" id="PTHR33048:SF47">
    <property type="entry name" value="INTEGRAL MEMBRANE PROTEIN-RELATED"/>
    <property type="match status" value="1"/>
</dbReference>
<reference evidence="8" key="1">
    <citation type="submission" date="2022-11" db="EMBL/GenBank/DDBJ databases">
        <authorList>
            <person name="Petersen C."/>
        </authorList>
    </citation>
    <scope>NUCLEOTIDE SEQUENCE</scope>
    <source>
        <strain evidence="8">IBT 29864</strain>
    </source>
</reference>
<dbReference type="GeneID" id="81436900"/>
<evidence type="ECO:0000256" key="4">
    <source>
        <dbReference type="ARBA" id="ARBA00023136"/>
    </source>
</evidence>
<dbReference type="Proteomes" id="UP001147782">
    <property type="component" value="Unassembled WGS sequence"/>
</dbReference>
<dbReference type="AlphaFoldDB" id="A0A9W9SJD1"/>
<accession>A0A9W9SJD1</accession>
<dbReference type="InterPro" id="IPR049326">
    <property type="entry name" value="Rhodopsin_dom_fungi"/>
</dbReference>
<dbReference type="EMBL" id="JAPZBS010000004">
    <property type="protein sequence ID" value="KAJ5377383.1"/>
    <property type="molecule type" value="Genomic_DNA"/>
</dbReference>
<reference evidence="8" key="2">
    <citation type="journal article" date="2023" name="IMA Fungus">
        <title>Comparative genomic study of the Penicillium genus elucidates a diverse pangenome and 15 lateral gene transfer events.</title>
        <authorList>
            <person name="Petersen C."/>
            <person name="Sorensen T."/>
            <person name="Nielsen M.R."/>
            <person name="Sondergaard T.E."/>
            <person name="Sorensen J.L."/>
            <person name="Fitzpatrick D.A."/>
            <person name="Frisvad J.C."/>
            <person name="Nielsen K.L."/>
        </authorList>
    </citation>
    <scope>NUCLEOTIDE SEQUENCE</scope>
    <source>
        <strain evidence="8">IBT 29864</strain>
    </source>
</reference>